<feature type="domain" description="ORF 12 gene product N-terminal" evidence="2">
    <location>
        <begin position="47"/>
        <end position="133"/>
    </location>
</feature>
<dbReference type="Pfam" id="PF13354">
    <property type="entry name" value="Beta-lactamase2"/>
    <property type="match status" value="1"/>
</dbReference>
<dbReference type="PANTHER" id="PTHR35333">
    <property type="entry name" value="BETA-LACTAMASE"/>
    <property type="match status" value="1"/>
</dbReference>
<gene>
    <name evidence="3" type="ORF">ERS075579_05336</name>
</gene>
<dbReference type="GO" id="GO:0030655">
    <property type="term" value="P:beta-lactam antibiotic catabolic process"/>
    <property type="evidence" value="ECO:0007669"/>
    <property type="project" value="InterPro"/>
</dbReference>
<protein>
    <submittedName>
        <fullName evidence="3">Probable conserved lipoprotein LpqF</fullName>
    </submittedName>
</protein>
<dbReference type="InterPro" id="IPR045155">
    <property type="entry name" value="Beta-lactam_cat"/>
</dbReference>
<evidence type="ECO:0000259" key="1">
    <source>
        <dbReference type="Pfam" id="PF13354"/>
    </source>
</evidence>
<evidence type="ECO:0000259" key="2">
    <source>
        <dbReference type="Pfam" id="PF18042"/>
    </source>
</evidence>
<evidence type="ECO:0000313" key="3">
    <source>
        <dbReference type="EMBL" id="CPV73726.1"/>
    </source>
</evidence>
<evidence type="ECO:0000313" key="4">
    <source>
        <dbReference type="Proteomes" id="UP000045782"/>
    </source>
</evidence>
<dbReference type="GO" id="GO:0008800">
    <property type="term" value="F:beta-lactamase activity"/>
    <property type="evidence" value="ECO:0007669"/>
    <property type="project" value="InterPro"/>
</dbReference>
<proteinExistence type="predicted"/>
<feature type="domain" description="Beta-lactamase class A catalytic" evidence="1">
    <location>
        <begin position="176"/>
        <end position="319"/>
    </location>
</feature>
<dbReference type="SUPFAM" id="SSF56601">
    <property type="entry name" value="beta-lactamase/transpeptidase-like"/>
    <property type="match status" value="1"/>
</dbReference>
<dbReference type="EMBL" id="CSWP01000016">
    <property type="protein sequence ID" value="CPV73726.1"/>
    <property type="molecule type" value="Genomic_DNA"/>
</dbReference>
<dbReference type="GO" id="GO:0046677">
    <property type="term" value="P:response to antibiotic"/>
    <property type="evidence" value="ECO:0007669"/>
    <property type="project" value="InterPro"/>
</dbReference>
<dbReference type="InterPro" id="IPR000871">
    <property type="entry name" value="Beta-lactam_class-A"/>
</dbReference>
<organism evidence="3 4">
    <name type="scientific">Mycobacteroides abscessus</name>
    <dbReference type="NCBI Taxonomy" id="36809"/>
    <lineage>
        <taxon>Bacteria</taxon>
        <taxon>Bacillati</taxon>
        <taxon>Actinomycetota</taxon>
        <taxon>Actinomycetes</taxon>
        <taxon>Mycobacteriales</taxon>
        <taxon>Mycobacteriaceae</taxon>
        <taxon>Mycobacteroides</taxon>
    </lineage>
</organism>
<name>A0A0U0YWY1_9MYCO</name>
<dbReference type="Pfam" id="PF18042">
    <property type="entry name" value="ORF_12_N"/>
    <property type="match status" value="1"/>
</dbReference>
<sequence>MNEGSLRARMTRAVSVCTVAAVTLALGGTAGCGIKLRQVPHGDVDTSTPPGLRSQQLIDMLNSNWPIGKQGVATMAAANKVDDYTEIMTKLWVDRPYKVSSVDLGANSSTVHLIAPYGANVDIGLRTNDKGDVDRLVPYQQPPTIANWSDVDAALSASGGRYSYRASKIVDGQCQQIAGTNTSEPMPLASVFKLYVLLATGTAINAGTLRWDDQLTVTDRGKALGSSMDKLPTGSTVSVRTAAQKMISVSDNMGTDMLINRVGRHAIEKALADAGHHDPASMTPFPTMHELFNIGWGIPDVRQQWKDATTPEQRGRMLAEADTHDYKLDPDRTTTPASKYGIEWYGSAEDICRVHAALQKVAVGPAAPVRDILAAEPGIDLHSENWRYIGAKGGNLPGDLTFSWYAEDRNRQPYVVSFQLNWDRAFGPGAAGWVIGLAKGVFKKLG</sequence>
<dbReference type="InterPro" id="IPR040846">
    <property type="entry name" value="ORF_12_N"/>
</dbReference>
<dbReference type="AlphaFoldDB" id="A0A0U0YWY1"/>
<dbReference type="InterPro" id="IPR012338">
    <property type="entry name" value="Beta-lactam/transpept-like"/>
</dbReference>
<dbReference type="PROSITE" id="PS51257">
    <property type="entry name" value="PROKAR_LIPOPROTEIN"/>
    <property type="match status" value="1"/>
</dbReference>
<reference evidence="3 4" key="1">
    <citation type="submission" date="2015-03" db="EMBL/GenBank/DDBJ databases">
        <authorList>
            <person name="Murphy D."/>
        </authorList>
    </citation>
    <scope>NUCLEOTIDE SEQUENCE [LARGE SCALE GENOMIC DNA]</scope>
    <source>
        <strain evidence="3 4">PAP088</strain>
    </source>
</reference>
<dbReference type="Gene3D" id="3.40.710.10">
    <property type="entry name" value="DD-peptidase/beta-lactamase superfamily"/>
    <property type="match status" value="1"/>
</dbReference>
<dbReference type="Proteomes" id="UP000045782">
    <property type="component" value="Unassembled WGS sequence"/>
</dbReference>
<accession>A0A0U0YWY1</accession>
<keyword evidence="3" id="KW-0449">Lipoprotein</keyword>
<dbReference type="PANTHER" id="PTHR35333:SF5">
    <property type="entry name" value="CONSERVED LIPOPROTEIN LPQF-RELATED"/>
    <property type="match status" value="1"/>
</dbReference>